<gene>
    <name evidence="1" type="ORF">SAMN05444959_106159</name>
</gene>
<protein>
    <submittedName>
        <fullName evidence="1">Uncharacterized protein</fullName>
    </submittedName>
</protein>
<proteinExistence type="predicted"/>
<organism evidence="1 2">
    <name type="scientific">Paracoccus seriniphilus</name>
    <dbReference type="NCBI Taxonomy" id="184748"/>
    <lineage>
        <taxon>Bacteria</taxon>
        <taxon>Pseudomonadati</taxon>
        <taxon>Pseudomonadota</taxon>
        <taxon>Alphaproteobacteria</taxon>
        <taxon>Rhodobacterales</taxon>
        <taxon>Paracoccaceae</taxon>
        <taxon>Paracoccus</taxon>
    </lineage>
</organism>
<dbReference type="AlphaFoldDB" id="A0A239PUK3"/>
<name>A0A239PUK3_9RHOB</name>
<reference evidence="1 2" key="1">
    <citation type="submission" date="2017-07" db="EMBL/GenBank/DDBJ databases">
        <authorList>
            <person name="Sun Z.S."/>
            <person name="Albrecht U."/>
            <person name="Echele G."/>
            <person name="Lee C.C."/>
        </authorList>
    </citation>
    <scope>NUCLEOTIDE SEQUENCE [LARGE SCALE GENOMIC DNA]</scope>
    <source>
        <strain evidence="1 2">DSM 14827</strain>
    </source>
</reference>
<keyword evidence="2" id="KW-1185">Reference proteome</keyword>
<dbReference type="EMBL" id="FZQB01000006">
    <property type="protein sequence ID" value="SNT73979.1"/>
    <property type="molecule type" value="Genomic_DNA"/>
</dbReference>
<evidence type="ECO:0000313" key="1">
    <source>
        <dbReference type="EMBL" id="SNT73979.1"/>
    </source>
</evidence>
<evidence type="ECO:0000313" key="2">
    <source>
        <dbReference type="Proteomes" id="UP000198307"/>
    </source>
</evidence>
<accession>A0A239PUK3</accession>
<dbReference type="Proteomes" id="UP000198307">
    <property type="component" value="Unassembled WGS sequence"/>
</dbReference>
<dbReference type="RefSeq" id="WP_089344340.1">
    <property type="nucleotide sequence ID" value="NZ_CP067130.1"/>
</dbReference>
<sequence>MLLRLKSLWAHHRMALLAFLALFCVAGYFGFNAIAAAIYWNDPRHQDQSLAPWMTPRYVAQSYDIPPDVLGPALFFEPGDPPRRRRLEDIAAAHGVTLEELQQRVTQATAAYRASRDD</sequence>
<dbReference type="OrthoDB" id="159440at2"/>